<sequence length="510" mass="53203">MVGGGNLARPVTRLMPAAPACPAHRATRGLASAARPRSFPPNPTLQRQSCDEGRVQRFLAKLEAVLESEELSPGLLNTIKRAAGSALQDLPPPDDTTSDSGGGSGTNSGAAGGSQTAAGQTAAGAQTFEALDLQLLFAHDCQAKGCADAACPLCERSPDRPCGRQLGRSYLVGDRLAARCGGSLRLELVRRRTGELYTGVLPDGLYLELRVVEGALYEARFADQAAGLARASEADIEAISLPPATANGGALLALMGGRQPADLSCGGRSGWGGVTTLDMQILDGCATLPELRINASGEQLLKGKGKKPQFRILVRARLRGAADASGTAADVSAAASASLINLRPAISEGFAVATARMKGDVKVELPLTTDEARGIVNLGKAACAKLKDLRAAAAEKRMELQLPAGFATAITHVGQLKSLLALASANSALRAQLQKLLVLGEDAWEEVVEHVGQAVEPDSRMRAWFEDAGSMERGLLFLCAQAKVDLDRPAGERDGVHFLEGSRFGVARHP</sequence>
<feature type="compositionally biased region" description="Gly residues" evidence="1">
    <location>
        <begin position="100"/>
        <end position="112"/>
    </location>
</feature>
<gene>
    <name evidence="2" type="ORF">MNEG_0520</name>
</gene>
<organism evidence="2 3">
    <name type="scientific">Monoraphidium neglectum</name>
    <dbReference type="NCBI Taxonomy" id="145388"/>
    <lineage>
        <taxon>Eukaryota</taxon>
        <taxon>Viridiplantae</taxon>
        <taxon>Chlorophyta</taxon>
        <taxon>core chlorophytes</taxon>
        <taxon>Chlorophyceae</taxon>
        <taxon>CS clade</taxon>
        <taxon>Sphaeropleales</taxon>
        <taxon>Selenastraceae</taxon>
        <taxon>Monoraphidium</taxon>
    </lineage>
</organism>
<feature type="region of interest" description="Disordered" evidence="1">
    <location>
        <begin position="85"/>
        <end position="118"/>
    </location>
</feature>
<dbReference type="AlphaFoldDB" id="A0A0D2KB13"/>
<proteinExistence type="predicted"/>
<accession>A0A0D2KB13</accession>
<reference evidence="2 3" key="1">
    <citation type="journal article" date="2013" name="BMC Genomics">
        <title>Reconstruction of the lipid metabolism for the microalga Monoraphidium neglectum from its genome sequence reveals characteristics suitable for biofuel production.</title>
        <authorList>
            <person name="Bogen C."/>
            <person name="Al-Dilaimi A."/>
            <person name="Albersmeier A."/>
            <person name="Wichmann J."/>
            <person name="Grundmann M."/>
            <person name="Rupp O."/>
            <person name="Lauersen K.J."/>
            <person name="Blifernez-Klassen O."/>
            <person name="Kalinowski J."/>
            <person name="Goesmann A."/>
            <person name="Mussgnug J.H."/>
            <person name="Kruse O."/>
        </authorList>
    </citation>
    <scope>NUCLEOTIDE SEQUENCE [LARGE SCALE GENOMIC DNA]</scope>
    <source>
        <strain evidence="2 3">SAG 48.87</strain>
    </source>
</reference>
<dbReference type="RefSeq" id="XP_013906442.1">
    <property type="nucleotide sequence ID" value="XM_014050988.1"/>
</dbReference>
<feature type="region of interest" description="Disordered" evidence="1">
    <location>
        <begin position="19"/>
        <end position="51"/>
    </location>
</feature>
<dbReference type="GeneID" id="25726638"/>
<keyword evidence="3" id="KW-1185">Reference proteome</keyword>
<protein>
    <submittedName>
        <fullName evidence="2">Uncharacterized protein</fullName>
    </submittedName>
</protein>
<dbReference type="Proteomes" id="UP000054498">
    <property type="component" value="Unassembled WGS sequence"/>
</dbReference>
<evidence type="ECO:0000313" key="2">
    <source>
        <dbReference type="EMBL" id="KIZ07423.1"/>
    </source>
</evidence>
<name>A0A0D2KB13_9CHLO</name>
<dbReference type="KEGG" id="mng:MNEG_0520"/>
<dbReference type="OrthoDB" id="505967at2759"/>
<evidence type="ECO:0000256" key="1">
    <source>
        <dbReference type="SAM" id="MobiDB-lite"/>
    </source>
</evidence>
<evidence type="ECO:0000313" key="3">
    <source>
        <dbReference type="Proteomes" id="UP000054498"/>
    </source>
</evidence>
<dbReference type="EMBL" id="KK100262">
    <property type="protein sequence ID" value="KIZ07423.1"/>
    <property type="molecule type" value="Genomic_DNA"/>
</dbReference>